<dbReference type="Pfam" id="PF03457">
    <property type="entry name" value="HA"/>
    <property type="match status" value="2"/>
</dbReference>
<feature type="compositionally biased region" description="Basic and acidic residues" evidence="1">
    <location>
        <begin position="242"/>
        <end position="256"/>
    </location>
</feature>
<reference evidence="3" key="1">
    <citation type="submission" date="2021-01" db="EMBL/GenBank/DDBJ databases">
        <authorList>
            <person name="Corre E."/>
            <person name="Pelletier E."/>
            <person name="Niang G."/>
            <person name="Scheremetjew M."/>
            <person name="Finn R."/>
            <person name="Kale V."/>
            <person name="Holt S."/>
            <person name="Cochrane G."/>
            <person name="Meng A."/>
            <person name="Brown T."/>
            <person name="Cohen L."/>
        </authorList>
    </citation>
    <scope>NUCLEOTIDE SEQUENCE</scope>
    <source>
        <strain evidence="3">CCAP1064/1</strain>
    </source>
</reference>
<gene>
    <name evidence="3" type="ORF">PINE0816_LOCUS2473</name>
</gene>
<name>A0A7S0BXB4_9STRA</name>
<evidence type="ECO:0000313" key="3">
    <source>
        <dbReference type="EMBL" id="CAD8406357.1"/>
    </source>
</evidence>
<dbReference type="Gene3D" id="6.10.140.530">
    <property type="match status" value="2"/>
</dbReference>
<organism evidence="3">
    <name type="scientific">Proboscia inermis</name>
    <dbReference type="NCBI Taxonomy" id="420281"/>
    <lineage>
        <taxon>Eukaryota</taxon>
        <taxon>Sar</taxon>
        <taxon>Stramenopiles</taxon>
        <taxon>Ochrophyta</taxon>
        <taxon>Bacillariophyta</taxon>
        <taxon>Coscinodiscophyceae</taxon>
        <taxon>Rhizosoleniophycidae</taxon>
        <taxon>Rhizosoleniales</taxon>
        <taxon>Rhizosoleniaceae</taxon>
        <taxon>Proboscia</taxon>
    </lineage>
</organism>
<proteinExistence type="predicted"/>
<evidence type="ECO:0000259" key="2">
    <source>
        <dbReference type="Pfam" id="PF03457"/>
    </source>
</evidence>
<protein>
    <recommendedName>
        <fullName evidence="2">Helicase-associated domain-containing protein</fullName>
    </recommendedName>
</protein>
<dbReference type="EMBL" id="HBEL01005166">
    <property type="protein sequence ID" value="CAD8406357.1"/>
    <property type="molecule type" value="Transcribed_RNA"/>
</dbReference>
<accession>A0A7S0BXB4</accession>
<dbReference type="AlphaFoldDB" id="A0A7S0BXB4"/>
<sequence>MNATIGNTSENEEQYGALKNLVDSYLSDFESQEELHIAHQSSERVGSSNICCVESQIITPKRGAQNIVTESEDGELRNFDIQHQAKLQHNKKSNQRSGIPLSTFLRDGYFSDQMDLNFREQSLSCMGAVPRIVSDDENTGDFKFSEQSSSHIGTDPRIVLDDENTGLQSKDNSKCVGNWGESFADIWECFEDHKDFNTPAQFQSIRKDEDIELCTSDNKIPCLPDQSAAYSDKITGIISDDDNPKESDKRESCERTTEVSDNWYEMASDLLEYCSDHEHHKKTSHCYSKKKTLERHSIQRHDCKQKQNDETTSMTSTRIKTTESLDPKTTMPTAGRSTWRDMFTKLQEYKNNYGDCLVPQKFLDDPKLGRWVDKQRHWYKCKKEGRKASLNLNQIEEMNSIGFVWSVNKQHNWEEMFDLLGEYRALHGNCLVSATCEKYSKLGRWVAQQRHHYKRLTSGYSSPMSTDTGRIKRLEGVGFAWHLTRGKETKF</sequence>
<feature type="region of interest" description="Disordered" evidence="1">
    <location>
        <begin position="297"/>
        <end position="318"/>
    </location>
</feature>
<dbReference type="PANTHER" id="PTHR33418">
    <property type="entry name" value="HELICASE-ASSOCIATED"/>
    <property type="match status" value="1"/>
</dbReference>
<feature type="domain" description="Helicase-associated" evidence="2">
    <location>
        <begin position="410"/>
        <end position="479"/>
    </location>
</feature>
<feature type="region of interest" description="Disordered" evidence="1">
    <location>
        <begin position="235"/>
        <end position="256"/>
    </location>
</feature>
<evidence type="ECO:0000256" key="1">
    <source>
        <dbReference type="SAM" id="MobiDB-lite"/>
    </source>
</evidence>
<feature type="domain" description="Helicase-associated" evidence="2">
    <location>
        <begin position="337"/>
        <end position="403"/>
    </location>
</feature>
<feature type="compositionally biased region" description="Basic and acidic residues" evidence="1">
    <location>
        <begin position="297"/>
        <end position="309"/>
    </location>
</feature>
<dbReference type="InterPro" id="IPR005114">
    <property type="entry name" value="Helicase_assoc"/>
</dbReference>
<dbReference type="PANTHER" id="PTHR33418:SF1">
    <property type="entry name" value="HELICASE-ASSOCIATED DOMAIN-CONTAINING PROTEIN"/>
    <property type="match status" value="1"/>
</dbReference>